<evidence type="ECO:0000256" key="4">
    <source>
        <dbReference type="ARBA" id="ARBA00022857"/>
    </source>
</evidence>
<evidence type="ECO:0000256" key="1">
    <source>
        <dbReference type="ARBA" id="ARBA00001917"/>
    </source>
</evidence>
<proteinExistence type="predicted"/>
<dbReference type="KEGG" id="cnan:A2G96_08075"/>
<comment type="cofactor">
    <cofactor evidence="1">
        <name>FMN</name>
        <dbReference type="ChEBI" id="CHEBI:58210"/>
    </cofactor>
</comment>
<dbReference type="InterPro" id="IPR013785">
    <property type="entry name" value="Aldolase_TIM"/>
</dbReference>
<dbReference type="OrthoDB" id="8985337at2"/>
<keyword evidence="4" id="KW-0521">NADP</keyword>
<dbReference type="InterPro" id="IPR001155">
    <property type="entry name" value="OxRdtase_FMN_N"/>
</dbReference>
<name>A0A142JHY2_9BURK</name>
<keyword evidence="2" id="KW-0285">Flavoprotein</keyword>
<evidence type="ECO:0000259" key="7">
    <source>
        <dbReference type="Pfam" id="PF00724"/>
    </source>
</evidence>
<dbReference type="KEGG" id="cnan:A2G96_16770"/>
<organism evidence="8 10">
    <name type="scientific">Cupriavidus nantongensis</name>
    <dbReference type="NCBI Taxonomy" id="1796606"/>
    <lineage>
        <taxon>Bacteria</taxon>
        <taxon>Pseudomonadati</taxon>
        <taxon>Pseudomonadota</taxon>
        <taxon>Betaproteobacteria</taxon>
        <taxon>Burkholderiales</taxon>
        <taxon>Burkholderiaceae</taxon>
        <taxon>Cupriavidus</taxon>
    </lineage>
</organism>
<protein>
    <submittedName>
        <fullName evidence="8">NADH:flavin oxidoreductase / NADH oxidase</fullName>
    </submittedName>
</protein>
<evidence type="ECO:0000256" key="3">
    <source>
        <dbReference type="ARBA" id="ARBA00022643"/>
    </source>
</evidence>
<evidence type="ECO:0000256" key="5">
    <source>
        <dbReference type="ARBA" id="ARBA00023002"/>
    </source>
</evidence>
<gene>
    <name evidence="8" type="ORF">A2G96_08075</name>
    <name evidence="9" type="ORF">A2G96_16770</name>
</gene>
<evidence type="ECO:0000256" key="6">
    <source>
        <dbReference type="SAM" id="MobiDB-lite"/>
    </source>
</evidence>
<keyword evidence="3" id="KW-0288">FMN</keyword>
<dbReference type="GO" id="GO:0050661">
    <property type="term" value="F:NADP binding"/>
    <property type="evidence" value="ECO:0007669"/>
    <property type="project" value="InterPro"/>
</dbReference>
<feature type="region of interest" description="Disordered" evidence="6">
    <location>
        <begin position="104"/>
        <end position="123"/>
    </location>
</feature>
<dbReference type="EMBL" id="CP014844">
    <property type="protein sequence ID" value="AMR79255.1"/>
    <property type="molecule type" value="Genomic_DNA"/>
</dbReference>
<dbReference type="InterPro" id="IPR044152">
    <property type="entry name" value="YqjM-like"/>
</dbReference>
<evidence type="ECO:0000313" key="10">
    <source>
        <dbReference type="Proteomes" id="UP000075238"/>
    </source>
</evidence>
<dbReference type="Pfam" id="PF00724">
    <property type="entry name" value="Oxidored_FMN"/>
    <property type="match status" value="1"/>
</dbReference>
<dbReference type="EMBL" id="CP014844">
    <property type="protein sequence ID" value="AMR77694.1"/>
    <property type="molecule type" value="Genomic_DNA"/>
</dbReference>
<accession>A0A142JHY2</accession>
<evidence type="ECO:0000313" key="8">
    <source>
        <dbReference type="EMBL" id="AMR77694.1"/>
    </source>
</evidence>
<dbReference type="PANTHER" id="PTHR43303:SF4">
    <property type="entry name" value="NADPH DEHYDROGENASE C23G7.10C-RELATED"/>
    <property type="match status" value="1"/>
</dbReference>
<dbReference type="CDD" id="cd02932">
    <property type="entry name" value="OYE_YqiM_FMN"/>
    <property type="match status" value="1"/>
</dbReference>
<dbReference type="AlphaFoldDB" id="A0A142JHY2"/>
<dbReference type="Gene3D" id="3.20.20.70">
    <property type="entry name" value="Aldolase class I"/>
    <property type="match status" value="1"/>
</dbReference>
<reference evidence="8 10" key="1">
    <citation type="submission" date="2016-03" db="EMBL/GenBank/DDBJ databases">
        <title>Complete genome sequence of a novel chlorpyrifos degrading bacterium, Cupriavidus nantongensis sp. X1.</title>
        <authorList>
            <person name="Fang L."/>
        </authorList>
    </citation>
    <scope>NUCLEOTIDE SEQUENCE [LARGE SCALE GENOMIC DNA]</scope>
    <source>
        <strain evidence="8 10">X1</strain>
    </source>
</reference>
<sequence>MDKTLLWSPIKFRTVELKNRVVISPMCMYSAQEGMADDLHLVHLGRFALGGAGLVFVEATAVSAQGRITPGCLGLWSDEQVAPLKRITDFVHRFDAAVGIQLSHSGDKGASQRPWEGGGPLSASESAHAVEQGWATVGVSVSEEGNTASDAQPLTEADLHQIISEFVASTERANAAGFDVLELHCAHGYLLHSFLSPLSNHRLDRFGGSLENRMRFPLEVVEAVRKVWPASKPLFVRISSVDGLDAGWGVEDSVSFATELRKLGVDAVDCSSGGMVLPKDKQLVGRTPGYHVPYARRIREEVGVRTVAVGLIRDPSHAQQVLDDESADLIAIAREALFNPNWASHAALFEQGNSGWEAWVEQHGWWLKRRARQQDESFEHLGAIARSTSKD</sequence>
<dbReference type="STRING" id="1796606.A2G96_08075"/>
<dbReference type="GO" id="GO:0010181">
    <property type="term" value="F:FMN binding"/>
    <property type="evidence" value="ECO:0007669"/>
    <property type="project" value="InterPro"/>
</dbReference>
<dbReference type="SUPFAM" id="SSF51395">
    <property type="entry name" value="FMN-linked oxidoreductases"/>
    <property type="match status" value="1"/>
</dbReference>
<evidence type="ECO:0000256" key="2">
    <source>
        <dbReference type="ARBA" id="ARBA00022630"/>
    </source>
</evidence>
<dbReference type="GO" id="GO:0003959">
    <property type="term" value="F:NADPH dehydrogenase activity"/>
    <property type="evidence" value="ECO:0007669"/>
    <property type="project" value="InterPro"/>
</dbReference>
<keyword evidence="10" id="KW-1185">Reference proteome</keyword>
<dbReference type="PANTHER" id="PTHR43303">
    <property type="entry name" value="NADPH DEHYDROGENASE C23G7.10C-RELATED"/>
    <property type="match status" value="1"/>
</dbReference>
<dbReference type="RefSeq" id="WP_062798398.1">
    <property type="nucleotide sequence ID" value="NZ_CP014844.1"/>
</dbReference>
<keyword evidence="5" id="KW-0560">Oxidoreductase</keyword>
<evidence type="ECO:0000313" key="9">
    <source>
        <dbReference type="EMBL" id="AMR79255.1"/>
    </source>
</evidence>
<dbReference type="Proteomes" id="UP000075238">
    <property type="component" value="Chromosome 1"/>
</dbReference>
<feature type="domain" description="NADH:flavin oxidoreductase/NADH oxidase N-terminal" evidence="7">
    <location>
        <begin position="6"/>
        <end position="346"/>
    </location>
</feature>